<evidence type="ECO:0000313" key="3">
    <source>
        <dbReference type="EMBL" id="ATP53169.1"/>
    </source>
</evidence>
<evidence type="ECO:0000256" key="1">
    <source>
        <dbReference type="SAM" id="Phobius"/>
    </source>
</evidence>
<feature type="transmembrane region" description="Helical" evidence="1">
    <location>
        <begin position="61"/>
        <end position="81"/>
    </location>
</feature>
<gene>
    <name evidence="3" type="ORF">CSV91_00575</name>
</gene>
<feature type="signal peptide" evidence="2">
    <location>
        <begin position="1"/>
        <end position="24"/>
    </location>
</feature>
<dbReference type="RefSeq" id="WP_099431399.1">
    <property type="nucleotide sequence ID" value="NZ_CP024160.1"/>
</dbReference>
<proteinExistence type="predicted"/>
<organism evidence="3 4">
    <name type="scientific">Collinsella aerofaciens</name>
    <dbReference type="NCBI Taxonomy" id="74426"/>
    <lineage>
        <taxon>Bacteria</taxon>
        <taxon>Bacillati</taxon>
        <taxon>Actinomycetota</taxon>
        <taxon>Coriobacteriia</taxon>
        <taxon>Coriobacteriales</taxon>
        <taxon>Coriobacteriaceae</taxon>
        <taxon>Collinsella</taxon>
    </lineage>
</organism>
<keyword evidence="1" id="KW-0472">Membrane</keyword>
<dbReference type="EMBL" id="CP024160">
    <property type="protein sequence ID" value="ATP53169.1"/>
    <property type="molecule type" value="Genomic_DNA"/>
</dbReference>
<evidence type="ECO:0008006" key="5">
    <source>
        <dbReference type="Google" id="ProtNLM"/>
    </source>
</evidence>
<keyword evidence="1" id="KW-1133">Transmembrane helix</keyword>
<dbReference type="KEGG" id="caer:CSV91_00575"/>
<dbReference type="Proteomes" id="UP000225608">
    <property type="component" value="Chromosome"/>
</dbReference>
<sequence length="93" mass="9916">MRTRHKAVALAAAVSILAFAPAMAFAQQEQAQAATQVTVDLSELDRGNREEPLAQTDDRRWLLAAGATAAGAGTAGLGLHIKRSQKRNTDRPH</sequence>
<keyword evidence="2" id="KW-0732">Signal</keyword>
<dbReference type="AlphaFoldDB" id="A0A2D1TUX7"/>
<feature type="chain" id="PRO_5039515413" description="Gram-positive cocci surface proteins LPxTG domain-containing protein" evidence="2">
    <location>
        <begin position="25"/>
        <end position="93"/>
    </location>
</feature>
<protein>
    <recommendedName>
        <fullName evidence="5">Gram-positive cocci surface proteins LPxTG domain-containing protein</fullName>
    </recommendedName>
</protein>
<keyword evidence="1" id="KW-0812">Transmembrane</keyword>
<reference evidence="3 4" key="1">
    <citation type="submission" date="2017-10" db="EMBL/GenBank/DDBJ databases">
        <title>Complete genome sequence of Collinsella aerofaciens isolated from the gut of a healthy adult Indian.</title>
        <authorList>
            <person name="Bag S."/>
            <person name="Ghosh T.S."/>
            <person name="Das B."/>
        </authorList>
    </citation>
    <scope>NUCLEOTIDE SEQUENCE [LARGE SCALE GENOMIC DNA]</scope>
    <source>
        <strain evidence="4">indica</strain>
    </source>
</reference>
<accession>A0A2D1TUX7</accession>
<name>A0A2D1TUX7_9ACTN</name>
<evidence type="ECO:0000313" key="4">
    <source>
        <dbReference type="Proteomes" id="UP000225608"/>
    </source>
</evidence>
<evidence type="ECO:0000256" key="2">
    <source>
        <dbReference type="SAM" id="SignalP"/>
    </source>
</evidence>